<dbReference type="GO" id="GO:0005524">
    <property type="term" value="F:ATP binding"/>
    <property type="evidence" value="ECO:0007669"/>
    <property type="project" value="UniProtKB-KW"/>
</dbReference>
<sequence length="487" mass="54798">MIQFHKVSIKKGDQLILSELDFQIEFPFKIAIAGENGSGKSTLLDAIAGKIFPFQGKIEKPHYSEILLVPRDYSFNRMVGAAYQYYQQRYSAYDSEIGPTLWEVLQNQAKPVGTVDEKSVELPSLQYEPDWVDEIAELMNVSHLLQRKITSLSNGETRRSLIAWALLQKPKLLLLDNPFTGLDTASKELLKEIINKLDVSILLVAGANDLPDSIESILILKDGRLAQTLTPPFGDLQQEERSLNIDHDQLPSLFPETEEDFEVAFSIKNGLVKYGEKKALDGVNWVVKNGECWALMGPNGSGKTTLLSLLTADNPKAYQNDIVLFDKKRGTGESIWDIKKKIGFVSPELHLFFPKNSTVLKVVASGLFDSIGLYRKLKPEEETKAAGLLKFFDLSHLSDRLLSHLSTGEQRLVLLARALIKNPPILLLDEPCQNLDYQHMVYFRNLINELVTSLNKTLIYVTHNPEEIPTAINKTIYLENGKVIKCD</sequence>
<evidence type="ECO:0000313" key="7">
    <source>
        <dbReference type="Proteomes" id="UP000050454"/>
    </source>
</evidence>
<evidence type="ECO:0000313" key="6">
    <source>
        <dbReference type="EMBL" id="KPM48448.1"/>
    </source>
</evidence>
<keyword evidence="2" id="KW-0813">Transport</keyword>
<evidence type="ECO:0000259" key="5">
    <source>
        <dbReference type="PROSITE" id="PS50893"/>
    </source>
</evidence>
<evidence type="ECO:0000256" key="3">
    <source>
        <dbReference type="ARBA" id="ARBA00022741"/>
    </source>
</evidence>
<dbReference type="SUPFAM" id="SSF52540">
    <property type="entry name" value="P-loop containing nucleoside triphosphate hydrolases"/>
    <property type="match status" value="2"/>
</dbReference>
<dbReference type="Proteomes" id="UP000050454">
    <property type="component" value="Unassembled WGS sequence"/>
</dbReference>
<feature type="domain" description="ABC transporter" evidence="5">
    <location>
        <begin position="2"/>
        <end position="247"/>
    </location>
</feature>
<keyword evidence="3" id="KW-0547">Nucleotide-binding</keyword>
<keyword evidence="7" id="KW-1185">Reference proteome</keyword>
<evidence type="ECO:0000256" key="1">
    <source>
        <dbReference type="ARBA" id="ARBA00005417"/>
    </source>
</evidence>
<name>A0A0P7BCU5_9BACT</name>
<dbReference type="Pfam" id="PF00005">
    <property type="entry name" value="ABC_tran"/>
    <property type="match status" value="2"/>
</dbReference>
<dbReference type="STRING" id="1605367.AFM12_07380"/>
<dbReference type="PANTHER" id="PTHR42734:SF17">
    <property type="entry name" value="METAL TRANSPORT SYSTEM ATP-BINDING PROTEIN TM_0124-RELATED"/>
    <property type="match status" value="1"/>
</dbReference>
<dbReference type="SMART" id="SM00382">
    <property type="entry name" value="AAA"/>
    <property type="match status" value="2"/>
</dbReference>
<dbReference type="EMBL" id="LGTQ01000006">
    <property type="protein sequence ID" value="KPM48448.1"/>
    <property type="molecule type" value="Genomic_DNA"/>
</dbReference>
<organism evidence="6 7">
    <name type="scientific">Jiulongibacter sediminis</name>
    <dbReference type="NCBI Taxonomy" id="1605367"/>
    <lineage>
        <taxon>Bacteria</taxon>
        <taxon>Pseudomonadati</taxon>
        <taxon>Bacteroidota</taxon>
        <taxon>Cytophagia</taxon>
        <taxon>Cytophagales</taxon>
        <taxon>Leadbetterellaceae</taxon>
        <taxon>Jiulongibacter</taxon>
    </lineage>
</organism>
<proteinExistence type="inferred from homology"/>
<gene>
    <name evidence="6" type="ORF">AFM12_07380</name>
</gene>
<keyword evidence="4" id="KW-0067">ATP-binding</keyword>
<evidence type="ECO:0000256" key="4">
    <source>
        <dbReference type="ARBA" id="ARBA00022840"/>
    </source>
</evidence>
<dbReference type="InterPro" id="IPR027417">
    <property type="entry name" value="P-loop_NTPase"/>
</dbReference>
<dbReference type="PANTHER" id="PTHR42734">
    <property type="entry name" value="METAL TRANSPORT SYSTEM ATP-BINDING PROTEIN TM_0124-RELATED"/>
    <property type="match status" value="1"/>
</dbReference>
<dbReference type="PATRIC" id="fig|1605367.3.peg.2849"/>
<dbReference type="InterPro" id="IPR003439">
    <property type="entry name" value="ABC_transporter-like_ATP-bd"/>
</dbReference>
<dbReference type="InterPro" id="IPR003593">
    <property type="entry name" value="AAA+_ATPase"/>
</dbReference>
<accession>A0A0P7BCU5</accession>
<feature type="domain" description="ABC transporter" evidence="5">
    <location>
        <begin position="265"/>
        <end position="484"/>
    </location>
</feature>
<dbReference type="RefSeq" id="WP_055146052.1">
    <property type="nucleotide sequence ID" value="NZ_JXSZ01000006.1"/>
</dbReference>
<comment type="similarity">
    <text evidence="1">Belongs to the ABC transporter superfamily.</text>
</comment>
<dbReference type="GO" id="GO:0016887">
    <property type="term" value="F:ATP hydrolysis activity"/>
    <property type="evidence" value="ECO:0007669"/>
    <property type="project" value="InterPro"/>
</dbReference>
<evidence type="ECO:0000256" key="2">
    <source>
        <dbReference type="ARBA" id="ARBA00022448"/>
    </source>
</evidence>
<dbReference type="InterPro" id="IPR050153">
    <property type="entry name" value="Metal_Ion_Import_ABC"/>
</dbReference>
<protein>
    <submittedName>
        <fullName evidence="6">ABC transporter</fullName>
    </submittedName>
</protein>
<dbReference type="AlphaFoldDB" id="A0A0P7BCU5"/>
<dbReference type="PROSITE" id="PS50893">
    <property type="entry name" value="ABC_TRANSPORTER_2"/>
    <property type="match status" value="2"/>
</dbReference>
<comment type="caution">
    <text evidence="6">The sequence shown here is derived from an EMBL/GenBank/DDBJ whole genome shotgun (WGS) entry which is preliminary data.</text>
</comment>
<dbReference type="OrthoDB" id="9789994at2"/>
<dbReference type="Gene3D" id="3.40.50.300">
    <property type="entry name" value="P-loop containing nucleotide triphosphate hydrolases"/>
    <property type="match status" value="2"/>
</dbReference>
<reference evidence="6 7" key="1">
    <citation type="submission" date="2015-07" db="EMBL/GenBank/DDBJ databases">
        <title>The draft genome sequence of Leadbetterella sp. JN14-9.</title>
        <authorList>
            <person name="Liu Y."/>
            <person name="Du J."/>
            <person name="Shao Z."/>
        </authorList>
    </citation>
    <scope>NUCLEOTIDE SEQUENCE [LARGE SCALE GENOMIC DNA]</scope>
    <source>
        <strain evidence="6 7">JN14-9</strain>
    </source>
</reference>